<dbReference type="GeneID" id="8249056"/>
<gene>
    <name evidence="10" type="primary">CP</name>
    <name evidence="10" type="ORF">MICPUN_98307</name>
</gene>
<dbReference type="InterPro" id="IPR013128">
    <property type="entry name" value="Peptidase_C1A"/>
</dbReference>
<dbReference type="CDD" id="cd02248">
    <property type="entry name" value="Peptidase_C1A"/>
    <property type="match status" value="1"/>
</dbReference>
<dbReference type="OMA" id="IAINAEW"/>
<dbReference type="InterPro" id="IPR000169">
    <property type="entry name" value="Pept_cys_AS"/>
</dbReference>
<evidence type="ECO:0000313" key="11">
    <source>
        <dbReference type="Proteomes" id="UP000002009"/>
    </source>
</evidence>
<proteinExistence type="inferred from homology"/>
<dbReference type="Gene3D" id="3.90.70.10">
    <property type="entry name" value="Cysteine proteinases"/>
    <property type="match status" value="1"/>
</dbReference>
<evidence type="ECO:0000313" key="10">
    <source>
        <dbReference type="EMBL" id="ACO67182.1"/>
    </source>
</evidence>
<keyword evidence="3" id="KW-0732">Signal</keyword>
<dbReference type="EC" id="3.4.22.-" evidence="10"/>
<dbReference type="GO" id="GO:0008234">
    <property type="term" value="F:cysteine-type peptidase activity"/>
    <property type="evidence" value="ECO:0007669"/>
    <property type="project" value="UniProtKB-KW"/>
</dbReference>
<dbReference type="SUPFAM" id="SSF54001">
    <property type="entry name" value="Cysteine proteinases"/>
    <property type="match status" value="1"/>
</dbReference>
<dbReference type="eggNOG" id="KOG1542">
    <property type="taxonomic scope" value="Eukaryota"/>
</dbReference>
<organism evidence="10 11">
    <name type="scientific">Micromonas commoda (strain RCC299 / NOUM17 / CCMP2709)</name>
    <name type="common">Picoplanktonic green alga</name>
    <dbReference type="NCBI Taxonomy" id="296587"/>
    <lineage>
        <taxon>Eukaryota</taxon>
        <taxon>Viridiplantae</taxon>
        <taxon>Chlorophyta</taxon>
        <taxon>Mamiellophyceae</taxon>
        <taxon>Mamiellales</taxon>
        <taxon>Mamiellaceae</taxon>
        <taxon>Micromonas</taxon>
    </lineage>
</organism>
<evidence type="ECO:0000256" key="3">
    <source>
        <dbReference type="ARBA" id="ARBA00022729"/>
    </source>
</evidence>
<feature type="domain" description="Peptidase C1A papain C-terminal" evidence="9">
    <location>
        <begin position="62"/>
        <end position="290"/>
    </location>
</feature>
<keyword evidence="11" id="KW-1185">Reference proteome</keyword>
<dbReference type="InParanoid" id="C1EGT7"/>
<dbReference type="Proteomes" id="UP000002009">
    <property type="component" value="Chromosome 14"/>
</dbReference>
<dbReference type="PROSITE" id="PS00639">
    <property type="entry name" value="THIOL_PROTEASE_HIS"/>
    <property type="match status" value="1"/>
</dbReference>
<dbReference type="OrthoDB" id="10253408at2759"/>
<dbReference type="InterPro" id="IPR000668">
    <property type="entry name" value="Peptidase_C1A_C"/>
</dbReference>
<protein>
    <submittedName>
        <fullName evidence="10">Cysteine endopeptidase</fullName>
        <ecNumber evidence="10">3.4.22.-</ecNumber>
    </submittedName>
</protein>
<dbReference type="AlphaFoldDB" id="C1EGT7"/>
<evidence type="ECO:0000259" key="9">
    <source>
        <dbReference type="SMART" id="SM00645"/>
    </source>
</evidence>
<dbReference type="Pfam" id="PF00112">
    <property type="entry name" value="Peptidase_C1"/>
    <property type="match status" value="1"/>
</dbReference>
<evidence type="ECO:0000256" key="2">
    <source>
        <dbReference type="ARBA" id="ARBA00022670"/>
    </source>
</evidence>
<comment type="similarity">
    <text evidence="1">Belongs to the peptidase C1 family.</text>
</comment>
<sequence length="291" mass="31096">MILAAERQAQDRGSAVHGVTQFSDLTPTEFASTFLGTKLANEDVAAIRSGMTTLPDYPAHDLPLEFDWRERGAVTPVKNQGACGSCWTFSATGAVEGANFLKTGELVSLSEQQLVDCDHTCDPSAPRNCDYGCNGGLPLNAMRYVQKHGLDTESNYPYKGVDGKCASARHGPAAASVSSFNLVSTNETQIAAALLKHGPLSIGIDAAWMQTYVGGVACPWICNKAGLDHGVLIVGYGVNGTAPARPWHRRQDYWIVKNSWGPNWGVEGGYYHICKDRAACGLNTMVVAADA</sequence>
<dbReference type="RefSeq" id="XP_002505924.1">
    <property type="nucleotide sequence ID" value="XM_002505878.1"/>
</dbReference>
<evidence type="ECO:0000256" key="5">
    <source>
        <dbReference type="ARBA" id="ARBA00022807"/>
    </source>
</evidence>
<dbReference type="SMART" id="SM00645">
    <property type="entry name" value="Pept_C1"/>
    <property type="match status" value="1"/>
</dbReference>
<keyword evidence="4 10" id="KW-0378">Hydrolase</keyword>
<dbReference type="PRINTS" id="PR00705">
    <property type="entry name" value="PAPAIN"/>
</dbReference>
<dbReference type="FunCoup" id="C1EGT7">
    <property type="interactions" value="277"/>
</dbReference>
<keyword evidence="7" id="KW-1015">Disulfide bond</keyword>
<keyword evidence="2" id="KW-0645">Protease</keyword>
<evidence type="ECO:0000256" key="1">
    <source>
        <dbReference type="ARBA" id="ARBA00008455"/>
    </source>
</evidence>
<dbReference type="GO" id="GO:0006508">
    <property type="term" value="P:proteolysis"/>
    <property type="evidence" value="ECO:0007669"/>
    <property type="project" value="UniProtKB-KW"/>
</dbReference>
<evidence type="ECO:0000256" key="6">
    <source>
        <dbReference type="ARBA" id="ARBA00023145"/>
    </source>
</evidence>
<keyword evidence="6" id="KW-0865">Zymogen</keyword>
<dbReference type="PROSITE" id="PS00139">
    <property type="entry name" value="THIOL_PROTEASE_CYS"/>
    <property type="match status" value="1"/>
</dbReference>
<accession>C1EGT7</accession>
<dbReference type="MEROPS" id="C01.022"/>
<dbReference type="PANTHER" id="PTHR12411">
    <property type="entry name" value="CYSTEINE PROTEASE FAMILY C1-RELATED"/>
    <property type="match status" value="1"/>
</dbReference>
<dbReference type="FunFam" id="3.90.70.10:FF:000057">
    <property type="entry name" value="Cysteine protease RD19A"/>
    <property type="match status" value="1"/>
</dbReference>
<dbReference type="STRING" id="296587.C1EGT7"/>
<keyword evidence="5" id="KW-0788">Thiol protease</keyword>
<reference evidence="10 11" key="1">
    <citation type="journal article" date="2009" name="Science">
        <title>Green evolution and dynamic adaptations revealed by genomes of the marine picoeukaryotes Micromonas.</title>
        <authorList>
            <person name="Worden A.Z."/>
            <person name="Lee J.H."/>
            <person name="Mock T."/>
            <person name="Rouze P."/>
            <person name="Simmons M.P."/>
            <person name="Aerts A.L."/>
            <person name="Allen A.E."/>
            <person name="Cuvelier M.L."/>
            <person name="Derelle E."/>
            <person name="Everett M.V."/>
            <person name="Foulon E."/>
            <person name="Grimwood J."/>
            <person name="Gundlach H."/>
            <person name="Henrissat B."/>
            <person name="Napoli C."/>
            <person name="McDonald S.M."/>
            <person name="Parker M.S."/>
            <person name="Rombauts S."/>
            <person name="Salamov A."/>
            <person name="Von Dassow P."/>
            <person name="Badger J.H."/>
            <person name="Coutinho P.M."/>
            <person name="Demir E."/>
            <person name="Dubchak I."/>
            <person name="Gentemann C."/>
            <person name="Eikrem W."/>
            <person name="Gready J.E."/>
            <person name="John U."/>
            <person name="Lanier W."/>
            <person name="Lindquist E.A."/>
            <person name="Lucas S."/>
            <person name="Mayer K.F."/>
            <person name="Moreau H."/>
            <person name="Not F."/>
            <person name="Otillar R."/>
            <person name="Panaud O."/>
            <person name="Pangilinan J."/>
            <person name="Paulsen I."/>
            <person name="Piegu B."/>
            <person name="Poliakov A."/>
            <person name="Robbens S."/>
            <person name="Schmutz J."/>
            <person name="Toulza E."/>
            <person name="Wyss T."/>
            <person name="Zelensky A."/>
            <person name="Zhou K."/>
            <person name="Armbrust E.V."/>
            <person name="Bhattacharya D."/>
            <person name="Goodenough U.W."/>
            <person name="Van de Peer Y."/>
            <person name="Grigoriev I.V."/>
        </authorList>
    </citation>
    <scope>NUCLEOTIDE SEQUENCE [LARGE SCALE GENOMIC DNA]</scope>
    <source>
        <strain evidence="11">RCC299 / NOUM17</strain>
    </source>
</reference>
<evidence type="ECO:0000256" key="8">
    <source>
        <dbReference type="ARBA" id="ARBA00023180"/>
    </source>
</evidence>
<evidence type="ECO:0000256" key="7">
    <source>
        <dbReference type="ARBA" id="ARBA00023157"/>
    </source>
</evidence>
<dbReference type="KEGG" id="mis:MICPUN_98307"/>
<dbReference type="EMBL" id="CP001332">
    <property type="protein sequence ID" value="ACO67182.1"/>
    <property type="molecule type" value="Genomic_DNA"/>
</dbReference>
<keyword evidence="8" id="KW-0325">Glycoprotein</keyword>
<dbReference type="GO" id="GO:0000323">
    <property type="term" value="C:lytic vacuole"/>
    <property type="evidence" value="ECO:0007669"/>
    <property type="project" value="UniProtKB-ARBA"/>
</dbReference>
<evidence type="ECO:0000256" key="4">
    <source>
        <dbReference type="ARBA" id="ARBA00022801"/>
    </source>
</evidence>
<dbReference type="InterPro" id="IPR025660">
    <property type="entry name" value="Pept_his_AS"/>
</dbReference>
<dbReference type="InterPro" id="IPR038765">
    <property type="entry name" value="Papain-like_cys_pep_sf"/>
</dbReference>
<name>C1EGT7_MICCC</name>
<dbReference type="InterPro" id="IPR039417">
    <property type="entry name" value="Peptidase_C1A_papain-like"/>
</dbReference>